<name>A0A3D9HGQ3_9PROT</name>
<dbReference type="Pfam" id="PF04293">
    <property type="entry name" value="SpoVR"/>
    <property type="match status" value="1"/>
</dbReference>
<evidence type="ECO:0000313" key="4">
    <source>
        <dbReference type="Proteomes" id="UP000256845"/>
    </source>
</evidence>
<proteinExistence type="predicted"/>
<dbReference type="Proteomes" id="UP000256845">
    <property type="component" value="Unassembled WGS sequence"/>
</dbReference>
<dbReference type="Pfam" id="PF24755">
    <property type="entry name" value="SpoVR_C"/>
    <property type="match status" value="1"/>
</dbReference>
<dbReference type="PANTHER" id="PTHR30029">
    <property type="entry name" value="STAGE V SPORULATION PROTEIN R"/>
    <property type="match status" value="1"/>
</dbReference>
<accession>A0A3D9HGQ3</accession>
<evidence type="ECO:0000259" key="1">
    <source>
        <dbReference type="Pfam" id="PF04293"/>
    </source>
</evidence>
<dbReference type="AlphaFoldDB" id="A0A3D9HGQ3"/>
<reference evidence="3 4" key="1">
    <citation type="submission" date="2018-07" db="EMBL/GenBank/DDBJ databases">
        <title>Genomic Encyclopedia of Type Strains, Phase III (KMG-III): the genomes of soil and plant-associated and newly described type strains.</title>
        <authorList>
            <person name="Whitman W."/>
        </authorList>
    </citation>
    <scope>NUCLEOTIDE SEQUENCE [LARGE SCALE GENOMIC DNA]</scope>
    <source>
        <strain evidence="3 4">CECT 8488</strain>
    </source>
</reference>
<dbReference type="RefSeq" id="WP_115937607.1">
    <property type="nucleotide sequence ID" value="NZ_QRDW01000007.1"/>
</dbReference>
<dbReference type="PANTHER" id="PTHR30029:SF2">
    <property type="entry name" value="STAGE V SPORULATION PROTEIN R"/>
    <property type="match status" value="1"/>
</dbReference>
<dbReference type="InterPro" id="IPR007390">
    <property type="entry name" value="Spore_V_R"/>
</dbReference>
<feature type="domain" description="SpoVR protein-like N-terminal" evidence="1">
    <location>
        <begin position="16"/>
        <end position="443"/>
    </location>
</feature>
<dbReference type="InterPro" id="IPR057270">
    <property type="entry name" value="Ycgb-like"/>
</dbReference>
<gene>
    <name evidence="3" type="ORF">DFP90_107174</name>
</gene>
<protein>
    <submittedName>
        <fullName evidence="3">Stage V sporulation protein R</fullName>
    </submittedName>
</protein>
<dbReference type="InterPro" id="IPR056174">
    <property type="entry name" value="SpoVR_N"/>
</dbReference>
<sequence>MAKKKLETQPLFTESDWTFESMGIVYEAIQDIALNDLSLDVYPNQIEIISSEQMLDAYSSIGLPLMYQHWSFGKRFVRDETMYRKGMTGLAYEIVINSNPCISYNMEENTMALQTLVMAHAAFGHNHFFKNNYLFKQWTDADGILDYISFAKNFIMKCEERYGFQAVEDLLDAAHSLMSHGVFRYRRPPRPTKEELEAMRRMRESHEEKQSQLDIWMESMLNPSPEERELNRRERVDRQSKMNLPEENLLYFFEKNSPVLEPWQQEILRIVRSLAQYLYPQKQTKVMNEGCATFVHYYIINRLHDQGLITDGAFMEMLHSHTNVVMQPDFDDPRFSGINPYTLGFNMMMDIKRICEDPTDEDREWFPDFAGSDDWRSVLKHAWANYRDESFIQQFLSPHLMRKMKLFVITDDSKKDELEVTEIHSSRHYKKLRQTLANSYDITNYEANIQVMDADLKGDRILKLRHGVHNGILLEDKSRDEVLKYVKYLWGYDVTLDGHDQETDQHLYSASTIEEKVEPGSKKKS</sequence>
<dbReference type="InterPro" id="IPR057008">
    <property type="entry name" value="SpoVR-like_C"/>
</dbReference>
<comment type="caution">
    <text evidence="3">The sequence shown here is derived from an EMBL/GenBank/DDBJ whole genome shotgun (WGS) entry which is preliminary data.</text>
</comment>
<dbReference type="NCBIfam" id="NF008737">
    <property type="entry name" value="PRK11767.1"/>
    <property type="match status" value="1"/>
</dbReference>
<organism evidence="3 4">
    <name type="scientific">Aestuariispira insulae</name>
    <dbReference type="NCBI Taxonomy" id="1461337"/>
    <lineage>
        <taxon>Bacteria</taxon>
        <taxon>Pseudomonadati</taxon>
        <taxon>Pseudomonadota</taxon>
        <taxon>Alphaproteobacteria</taxon>
        <taxon>Rhodospirillales</taxon>
        <taxon>Kiloniellaceae</taxon>
        <taxon>Aestuariispira</taxon>
    </lineage>
</organism>
<dbReference type="OrthoDB" id="9784270at2"/>
<keyword evidence="4" id="KW-1185">Reference proteome</keyword>
<evidence type="ECO:0000259" key="2">
    <source>
        <dbReference type="Pfam" id="PF24755"/>
    </source>
</evidence>
<feature type="domain" description="SpoVR-like C-terminal" evidence="2">
    <location>
        <begin position="448"/>
        <end position="500"/>
    </location>
</feature>
<evidence type="ECO:0000313" key="3">
    <source>
        <dbReference type="EMBL" id="RED48669.1"/>
    </source>
</evidence>
<dbReference type="EMBL" id="QRDW01000007">
    <property type="protein sequence ID" value="RED48669.1"/>
    <property type="molecule type" value="Genomic_DNA"/>
</dbReference>